<dbReference type="EMBL" id="BPUR01000001">
    <property type="protein sequence ID" value="GJH15689.1"/>
    <property type="molecule type" value="Genomic_DNA"/>
</dbReference>
<keyword evidence="2" id="KW-1185">Reference proteome</keyword>
<reference evidence="1" key="1">
    <citation type="submission" date="2021-09" db="EMBL/GenBank/DDBJ databases">
        <title>Isolation and characterization of 3-chlorobenzoate degrading bacteria from soils in Shizuoka.</title>
        <authorList>
            <person name="Ifat A."/>
            <person name="Ogawa N."/>
            <person name="Kimbara K."/>
            <person name="Moriuchi R."/>
            <person name="Dohra H."/>
            <person name="Shintani M."/>
        </authorList>
    </citation>
    <scope>NUCLEOTIDE SEQUENCE</scope>
    <source>
        <strain evidence="1">19CS2-2</strain>
    </source>
</reference>
<proteinExistence type="predicted"/>
<dbReference type="Proteomes" id="UP001055013">
    <property type="component" value="Unassembled WGS sequence"/>
</dbReference>
<evidence type="ECO:0000313" key="1">
    <source>
        <dbReference type="EMBL" id="GJH15689.1"/>
    </source>
</evidence>
<sequence length="267" mass="29861">MKFWLKALLLAVAFIALSKHAGAAPSTSTAQSIRTVQSSHPSYVARVAHGRLISISLQPQELKLDMNVANSIASETGDFKPARYSFPSAQVPQTLLSHLTEIYAYARRRDVPIVSSGGDWVVAEYFLAGSHIPVSRFELLGKRVRRQEQLDRTGRTVRTIVVGWTRASAMHDDESSDVSTLDEHPVWMRVFKMQPGGGKQLVALAWRKTRFSSTPDTYDAPKDNELAYGLPNGVVKWRTMDEFARAEHIDLDARSLDGNPRRQQARM</sequence>
<evidence type="ECO:0000313" key="2">
    <source>
        <dbReference type="Proteomes" id="UP001055013"/>
    </source>
</evidence>
<protein>
    <submittedName>
        <fullName evidence="1">Uncharacterized protein</fullName>
    </submittedName>
</protein>
<comment type="caution">
    <text evidence="1">The sequence shown here is derived from an EMBL/GenBank/DDBJ whole genome shotgun (WGS) entry which is preliminary data.</text>
</comment>
<organism evidence="1 2">
    <name type="scientific">Caballeronia novacaledonica</name>
    <dbReference type="NCBI Taxonomy" id="1544861"/>
    <lineage>
        <taxon>Bacteria</taxon>
        <taxon>Pseudomonadati</taxon>
        <taxon>Pseudomonadota</taxon>
        <taxon>Betaproteobacteria</taxon>
        <taxon>Burkholderiales</taxon>
        <taxon>Burkholderiaceae</taxon>
        <taxon>Caballeronia</taxon>
    </lineage>
</organism>
<gene>
    <name evidence="1" type="ORF">CBA19CS22_04125</name>
</gene>
<accession>A0ACB5QKS3</accession>
<name>A0ACB5QKS3_9BURK</name>